<dbReference type="InterPro" id="IPR006558">
    <property type="entry name" value="LamG-like"/>
</dbReference>
<evidence type="ECO:0000256" key="1">
    <source>
        <dbReference type="ARBA" id="ARBA00001913"/>
    </source>
</evidence>
<gene>
    <name evidence="8" type="ORF">ABS362_17130</name>
</gene>
<dbReference type="InterPro" id="IPR013783">
    <property type="entry name" value="Ig-like_fold"/>
</dbReference>
<dbReference type="InterPro" id="IPR013320">
    <property type="entry name" value="ConA-like_dom_sf"/>
</dbReference>
<sequence length="768" mass="85333">MIYTYCYSISNMVKAIVAAFNQISSCRLHAYGAVLLAVLLCLPSFSAQAQCPNNLIHHYRFDEKTAGTYADYVSPVVANCTNCPTPTESLFAGAQRFDGKNDGIVIPETERFDWENNVDFTIELWVQVTGNAGRNQVIMGRVATDSKMSWWIGVDPEGYAVFELYDKNRVGFKTEKMGKKINDGKWHHIVVMRNGGLLKNKLYIDGYKAADFFYDKYTTDFKSVAPATIGYYKLDNGYHFAGAIDEVMVYNKALNETEVRSRYNYGSAAYCGPKNLPPVIMSDPVTFGVAAQPYTYDVEAIGVPAPVYSLVNSPQGMQINATTGQIKWTPASAGKFNVTVNVENSQGKVQQSYSISVKNSITELRGLRHHWMLHEVSGTEFRDYYTPYNASCKPEARPQPIPGVISGGQRFNGTTTGLNVANSSNFNWLPDESFSIELWMRTTASTSGNRVLIGRDARDSDLHWWIGADSEGHASFQLKDYLWDGIGIGGGPKLTDGVWHHIVAVRDGGSGANRLFVDGEQVAQGSFTYKNGFQSLTPVNIGYLDREGRYRFEGDMDEVMLYGRALSAAEIKERYQTVFDGIVELISFEGRFEGGSVVLDWETQTEVELSHFVVERSEDGTEFTEIGTVQAKGTSAERLAYSFTDPAPIKERGYYRLRIVKQNGAFTHSHVVIIEFGGTIASSFFLYPNPVQSGEVNVNVTNLVPDERVIYMLSSITGKKIITRELQVASDGTLDFIVPVPDQLRAGMYVISVISDVKTISRKLVVID</sequence>
<keyword evidence="2" id="KW-0479">Metal-binding</keyword>
<evidence type="ECO:0000256" key="4">
    <source>
        <dbReference type="ARBA" id="ARBA00022837"/>
    </source>
</evidence>
<keyword evidence="4" id="KW-0106">Calcium</keyword>
<dbReference type="InterPro" id="IPR001791">
    <property type="entry name" value="Laminin_G"/>
</dbReference>
<evidence type="ECO:0000259" key="7">
    <source>
        <dbReference type="PROSITE" id="PS50025"/>
    </source>
</evidence>
<keyword evidence="5" id="KW-1015">Disulfide bond</keyword>
<dbReference type="NCBIfam" id="TIGR04183">
    <property type="entry name" value="Por_Secre_tail"/>
    <property type="match status" value="1"/>
</dbReference>
<dbReference type="CDD" id="cd00110">
    <property type="entry name" value="LamG"/>
    <property type="match status" value="1"/>
</dbReference>
<dbReference type="InterPro" id="IPR026444">
    <property type="entry name" value="Secre_tail"/>
</dbReference>
<feature type="signal peptide" evidence="6">
    <location>
        <begin position="1"/>
        <end position="49"/>
    </location>
</feature>
<dbReference type="Gene3D" id="2.60.40.10">
    <property type="entry name" value="Immunoglobulins"/>
    <property type="match status" value="2"/>
</dbReference>
<keyword evidence="3 6" id="KW-0732">Signal</keyword>
<evidence type="ECO:0000313" key="8">
    <source>
        <dbReference type="EMBL" id="MER2999278.1"/>
    </source>
</evidence>
<organism evidence="8 9">
    <name type="scientific">Pontibacter populi</name>
    <dbReference type="NCBI Taxonomy" id="890055"/>
    <lineage>
        <taxon>Bacteria</taxon>
        <taxon>Pseudomonadati</taxon>
        <taxon>Bacteroidota</taxon>
        <taxon>Cytophagia</taxon>
        <taxon>Cytophagales</taxon>
        <taxon>Hymenobacteraceae</taxon>
        <taxon>Pontibacter</taxon>
    </lineage>
</organism>
<comment type="caution">
    <text evidence="8">The sequence shown here is derived from an EMBL/GenBank/DDBJ whole genome shotgun (WGS) entry which is preliminary data.</text>
</comment>
<dbReference type="InterPro" id="IPR015919">
    <property type="entry name" value="Cadherin-like_sf"/>
</dbReference>
<feature type="chain" id="PRO_5046396272" evidence="6">
    <location>
        <begin position="50"/>
        <end position="768"/>
    </location>
</feature>
<dbReference type="Pfam" id="PF13385">
    <property type="entry name" value="Laminin_G_3"/>
    <property type="match status" value="2"/>
</dbReference>
<name>A0ABV1RY04_9BACT</name>
<evidence type="ECO:0000256" key="2">
    <source>
        <dbReference type="ARBA" id="ARBA00022723"/>
    </source>
</evidence>
<dbReference type="PANTHER" id="PTHR19277">
    <property type="entry name" value="PENTRAXIN"/>
    <property type="match status" value="1"/>
</dbReference>
<comment type="cofactor">
    <cofactor evidence="1">
        <name>Ca(2+)</name>
        <dbReference type="ChEBI" id="CHEBI:29108"/>
    </cofactor>
</comment>
<dbReference type="Pfam" id="PF05345">
    <property type="entry name" value="He_PIG"/>
    <property type="match status" value="1"/>
</dbReference>
<dbReference type="PANTHER" id="PTHR19277:SF125">
    <property type="entry name" value="B6"/>
    <property type="match status" value="1"/>
</dbReference>
<reference evidence="8 9" key="1">
    <citation type="submission" date="2024-06" db="EMBL/GenBank/DDBJ databases">
        <title>Pontibacter populi HYL7-15.</title>
        <authorList>
            <person name="Kim M.K."/>
        </authorList>
    </citation>
    <scope>NUCLEOTIDE SEQUENCE [LARGE SCALE GENOMIC DNA]</scope>
    <source>
        <strain evidence="8 9">HYL7-15</strain>
    </source>
</reference>
<evidence type="ECO:0000256" key="5">
    <source>
        <dbReference type="ARBA" id="ARBA00023157"/>
    </source>
</evidence>
<dbReference type="PROSITE" id="PS50025">
    <property type="entry name" value="LAM_G_DOMAIN"/>
    <property type="match status" value="1"/>
</dbReference>
<dbReference type="Gene3D" id="2.60.120.200">
    <property type="match status" value="2"/>
</dbReference>
<evidence type="ECO:0000256" key="6">
    <source>
        <dbReference type="SAM" id="SignalP"/>
    </source>
</evidence>
<dbReference type="SUPFAM" id="SSF49313">
    <property type="entry name" value="Cadherin-like"/>
    <property type="match status" value="1"/>
</dbReference>
<accession>A0ABV1RY04</accession>
<dbReference type="SMART" id="SM00560">
    <property type="entry name" value="LamGL"/>
    <property type="match status" value="2"/>
</dbReference>
<feature type="domain" description="Laminin G" evidence="7">
    <location>
        <begin position="94"/>
        <end position="271"/>
    </location>
</feature>
<dbReference type="SUPFAM" id="SSF49899">
    <property type="entry name" value="Concanavalin A-like lectins/glucanases"/>
    <property type="match status" value="2"/>
</dbReference>
<protein>
    <submittedName>
        <fullName evidence="8">LamG-like jellyroll fold domain-containing protein</fullName>
    </submittedName>
</protein>
<dbReference type="Proteomes" id="UP001476807">
    <property type="component" value="Unassembled WGS sequence"/>
</dbReference>
<evidence type="ECO:0000313" key="9">
    <source>
        <dbReference type="Proteomes" id="UP001476807"/>
    </source>
</evidence>
<proteinExistence type="predicted"/>
<dbReference type="InterPro" id="IPR051360">
    <property type="entry name" value="Neuronal_Pentraxin_Related"/>
</dbReference>
<dbReference type="RefSeq" id="WP_350413982.1">
    <property type="nucleotide sequence ID" value="NZ_JBEOKT010000021.1"/>
</dbReference>
<dbReference type="EMBL" id="JBEOKT010000021">
    <property type="protein sequence ID" value="MER2999278.1"/>
    <property type="molecule type" value="Genomic_DNA"/>
</dbReference>
<keyword evidence="9" id="KW-1185">Reference proteome</keyword>
<evidence type="ECO:0000256" key="3">
    <source>
        <dbReference type="ARBA" id="ARBA00022729"/>
    </source>
</evidence>